<dbReference type="InterPro" id="IPR011989">
    <property type="entry name" value="ARM-like"/>
</dbReference>
<dbReference type="RefSeq" id="WP_232218712.1">
    <property type="nucleotide sequence ID" value="NZ_CP010969.1"/>
</dbReference>
<evidence type="ECO:0000313" key="2">
    <source>
        <dbReference type="Proteomes" id="UP001056268"/>
    </source>
</evidence>
<sequence length="180" mass="20486">MIYIVPSLTLAIFSILKEVLNDSSNEVKIVVIWSLTETVRINPSLAQETLKILNTLLNNPSNYIEFTIAKILGWIIQINPHISHDASKILKNLFSNSDYIIKSESALSLVELGKVKPAEEAFKVFKDILSNPYVDRYAKYEAAWNLIEILKVMLVNKGGHKQFNELPKIKENSHYLSSRN</sequence>
<dbReference type="InterPro" id="IPR016024">
    <property type="entry name" value="ARM-type_fold"/>
</dbReference>
<name>A0ABY4TZA1_RICCR</name>
<dbReference type="Proteomes" id="UP001056268">
    <property type="component" value="Chromosome"/>
</dbReference>
<organism evidence="1 2">
    <name type="scientific">Rickettsia conorii subsp. raoultii</name>
    <dbReference type="NCBI Taxonomy" id="369822"/>
    <lineage>
        <taxon>Bacteria</taxon>
        <taxon>Pseudomonadati</taxon>
        <taxon>Pseudomonadota</taxon>
        <taxon>Alphaproteobacteria</taxon>
        <taxon>Rickettsiales</taxon>
        <taxon>Rickettsiaceae</taxon>
        <taxon>Rickettsieae</taxon>
        <taxon>Rickettsia</taxon>
        <taxon>spotted fever group</taxon>
    </lineage>
</organism>
<dbReference type="EMBL" id="CP098324">
    <property type="protein sequence ID" value="URW77705.1"/>
    <property type="molecule type" value="Genomic_DNA"/>
</dbReference>
<evidence type="ECO:0000313" key="1">
    <source>
        <dbReference type="EMBL" id="URW77705.1"/>
    </source>
</evidence>
<dbReference type="SUPFAM" id="SSF48371">
    <property type="entry name" value="ARM repeat"/>
    <property type="match status" value="1"/>
</dbReference>
<dbReference type="Pfam" id="PF13646">
    <property type="entry name" value="HEAT_2"/>
    <property type="match status" value="1"/>
</dbReference>
<keyword evidence="2" id="KW-1185">Reference proteome</keyword>
<dbReference type="Gene3D" id="1.25.10.10">
    <property type="entry name" value="Leucine-rich Repeat Variant"/>
    <property type="match status" value="1"/>
</dbReference>
<gene>
    <name evidence="1" type="ORF">NBT09_06925</name>
</gene>
<proteinExistence type="predicted"/>
<accession>A0ABY4TZA1</accession>
<protein>
    <submittedName>
        <fullName evidence="1">HEAT repeat domain-containing protein</fullName>
    </submittedName>
</protein>
<reference evidence="1" key="1">
    <citation type="submission" date="2022-05" db="EMBL/GenBank/DDBJ databases">
        <title>Tracking Rickettsia raoultii infection dynamics in vivo by bioorthogonal metabolic labeling.</title>
        <authorList>
            <person name="Zhu D.-Y."/>
            <person name="Jia N."/>
            <person name="Li C."/>
            <person name="Zhang M.-Z."/>
            <person name="Liu H.-B."/>
            <person name="Cao W.-C."/>
        </authorList>
    </citation>
    <scope>NUCLEOTIDE SEQUENCE</scope>
    <source>
        <strain evidence="1">BIME</strain>
    </source>
</reference>